<dbReference type="GeneTree" id="ENSGT00950000182897"/>
<dbReference type="GO" id="GO:0005737">
    <property type="term" value="C:cytoplasm"/>
    <property type="evidence" value="ECO:0007669"/>
    <property type="project" value="TreeGrafter"/>
</dbReference>
<evidence type="ECO:0000256" key="3">
    <source>
        <dbReference type="ARBA" id="ARBA00022771"/>
    </source>
</evidence>
<dbReference type="Gene3D" id="3.30.1370.210">
    <property type="match status" value="2"/>
</dbReference>
<dbReference type="AlphaFoldDB" id="A0A8C4RA19"/>
<protein>
    <recommendedName>
        <fullName evidence="7">C3H1-type domain-containing protein</fullName>
    </recommendedName>
</protein>
<dbReference type="GO" id="GO:0008270">
    <property type="term" value="F:zinc ion binding"/>
    <property type="evidence" value="ECO:0007669"/>
    <property type="project" value="UniProtKB-KW"/>
</dbReference>
<evidence type="ECO:0000256" key="6">
    <source>
        <dbReference type="PROSITE-ProRule" id="PRU00723"/>
    </source>
</evidence>
<dbReference type="InterPro" id="IPR000571">
    <property type="entry name" value="Znf_CCCH"/>
</dbReference>
<keyword evidence="9" id="KW-1185">Reference proteome</keyword>
<dbReference type="GO" id="GO:0005654">
    <property type="term" value="C:nucleoplasm"/>
    <property type="evidence" value="ECO:0007669"/>
    <property type="project" value="TreeGrafter"/>
</dbReference>
<proteinExistence type="inferred from homology"/>
<feature type="zinc finger region" description="C3H1-type" evidence="6">
    <location>
        <begin position="64"/>
        <end position="90"/>
    </location>
</feature>
<dbReference type="PROSITE" id="PS50103">
    <property type="entry name" value="ZF_C3H1"/>
    <property type="match status" value="4"/>
</dbReference>
<evidence type="ECO:0000256" key="5">
    <source>
        <dbReference type="ARBA" id="ARBA00038226"/>
    </source>
</evidence>
<feature type="domain" description="C3H1-type" evidence="7">
    <location>
        <begin position="228"/>
        <end position="254"/>
    </location>
</feature>
<dbReference type="Proteomes" id="UP000694388">
    <property type="component" value="Unplaced"/>
</dbReference>
<dbReference type="SMART" id="SM00356">
    <property type="entry name" value="ZnF_C3H1"/>
    <property type="match status" value="4"/>
</dbReference>
<accession>A0A8C4RA19</accession>
<evidence type="ECO:0000259" key="7">
    <source>
        <dbReference type="PROSITE" id="PS50103"/>
    </source>
</evidence>
<dbReference type="Pfam" id="PF22628">
    <property type="entry name" value="zf-CCCH_10"/>
    <property type="match status" value="4"/>
</dbReference>
<feature type="zinc finger region" description="C3H1-type" evidence="6">
    <location>
        <begin position="192"/>
        <end position="220"/>
    </location>
</feature>
<feature type="domain" description="C3H1-type" evidence="7">
    <location>
        <begin position="30"/>
        <end position="58"/>
    </location>
</feature>
<evidence type="ECO:0000256" key="2">
    <source>
        <dbReference type="ARBA" id="ARBA00022737"/>
    </source>
</evidence>
<dbReference type="FunFam" id="3.30.1370.210:FF:000004">
    <property type="entry name" value="Muscleblind like splicing regulator 1"/>
    <property type="match status" value="1"/>
</dbReference>
<dbReference type="InterPro" id="IPR054429">
    <property type="entry name" value="Znf-CCCH_Muscleblind-like"/>
</dbReference>
<dbReference type="PANTHER" id="PTHR12675">
    <property type="entry name" value="MUSCLEBLIND-LIKE PROTEIN"/>
    <property type="match status" value="1"/>
</dbReference>
<feature type="domain" description="C3H1-type" evidence="7">
    <location>
        <begin position="64"/>
        <end position="90"/>
    </location>
</feature>
<reference evidence="8" key="1">
    <citation type="submission" date="2025-05" db="UniProtKB">
        <authorList>
            <consortium name="Ensembl"/>
        </authorList>
    </citation>
    <scope>IDENTIFICATION</scope>
</reference>
<organism evidence="8 9">
    <name type="scientific">Eptatretus burgeri</name>
    <name type="common">Inshore hagfish</name>
    <dbReference type="NCBI Taxonomy" id="7764"/>
    <lineage>
        <taxon>Eukaryota</taxon>
        <taxon>Metazoa</taxon>
        <taxon>Chordata</taxon>
        <taxon>Craniata</taxon>
        <taxon>Vertebrata</taxon>
        <taxon>Cyclostomata</taxon>
        <taxon>Myxini</taxon>
        <taxon>Myxiniformes</taxon>
        <taxon>Myxinidae</taxon>
        <taxon>Eptatretinae</taxon>
        <taxon>Eptatretus</taxon>
    </lineage>
</organism>
<name>A0A8C4RA19_EPTBU</name>
<evidence type="ECO:0000313" key="9">
    <source>
        <dbReference type="Proteomes" id="UP000694388"/>
    </source>
</evidence>
<keyword evidence="1 6" id="KW-0479">Metal-binding</keyword>
<dbReference type="Ensembl" id="ENSEBUT00000027873.1">
    <property type="protein sequence ID" value="ENSEBUP00000027297.1"/>
    <property type="gene ID" value="ENSEBUG00000016730.1"/>
</dbReference>
<feature type="domain" description="C3H1-type" evidence="7">
    <location>
        <begin position="192"/>
        <end position="220"/>
    </location>
</feature>
<keyword evidence="3 6" id="KW-0863">Zinc-finger</keyword>
<evidence type="ECO:0000256" key="1">
    <source>
        <dbReference type="ARBA" id="ARBA00022723"/>
    </source>
</evidence>
<dbReference type="PANTHER" id="PTHR12675:SF12">
    <property type="entry name" value="PROTEIN MUSCLEBLIND"/>
    <property type="match status" value="1"/>
</dbReference>
<dbReference type="Ensembl" id="ENSEBUT00000027880.1">
    <property type="protein sequence ID" value="ENSEBUP00000027304.1"/>
    <property type="gene ID" value="ENSEBUG00000016730.1"/>
</dbReference>
<keyword evidence="4 6" id="KW-0862">Zinc</keyword>
<sequence length="394" mass="42438">MTDRPDLLWYGRGSEQMRGLLATSGRDARWLTLEVCREFQRGTCSREDDECRYAHPPKHCQVDNGRVVACFDSLKGRCTRENCKYLHPPPHLKTQLEINGRNNLIQQKNALALSQLQGSTVISPTQYQPLMLQISPYHPSWTPLSHTLGAIPAADLAIPSTVLFSGSSGTGGLTPTTTLSTSTPAVLKTSRSDRIEVCREFLRGACSRGDGECRYAHPPDSVPVEPGDNTVTVCMDHVKGRCSRDRCKYLHPPGQLLARIRGSPGPPNIIGSTGLPAVQSLKRPLDASYELGLPLGLFPPLAKRQALDKANEAAAAAAAAANALYSPTLIPYHPALSGMQFQHQAAFFPQGSLYSMTPMPSLVPMIPGAASNPVTPAATPPAYAASPTSQLVLK</sequence>
<dbReference type="GO" id="GO:0003723">
    <property type="term" value="F:RNA binding"/>
    <property type="evidence" value="ECO:0007669"/>
    <property type="project" value="TreeGrafter"/>
</dbReference>
<feature type="zinc finger region" description="C3H1-type" evidence="6">
    <location>
        <begin position="30"/>
        <end position="58"/>
    </location>
</feature>
<keyword evidence="2" id="KW-0677">Repeat</keyword>
<feature type="zinc finger region" description="C3H1-type" evidence="6">
    <location>
        <begin position="228"/>
        <end position="254"/>
    </location>
</feature>
<comment type="similarity">
    <text evidence="5">Belongs to the muscleblind family.</text>
</comment>
<dbReference type="GO" id="GO:0043484">
    <property type="term" value="P:regulation of RNA splicing"/>
    <property type="evidence" value="ECO:0007669"/>
    <property type="project" value="TreeGrafter"/>
</dbReference>
<evidence type="ECO:0000313" key="8">
    <source>
        <dbReference type="Ensembl" id="ENSEBUP00000027304.1"/>
    </source>
</evidence>
<evidence type="ECO:0000256" key="4">
    <source>
        <dbReference type="ARBA" id="ARBA00022833"/>
    </source>
</evidence>